<gene>
    <name evidence="2" type="ORF">NDU88_003931</name>
</gene>
<accession>A0AAV7SHB9</accession>
<protein>
    <submittedName>
        <fullName evidence="2">Uncharacterized protein</fullName>
    </submittedName>
</protein>
<dbReference type="Proteomes" id="UP001066276">
    <property type="component" value="Chromosome 4_2"/>
</dbReference>
<name>A0AAV7SHB9_PLEWA</name>
<comment type="caution">
    <text evidence="2">The sequence shown here is derived from an EMBL/GenBank/DDBJ whole genome shotgun (WGS) entry which is preliminary data.</text>
</comment>
<evidence type="ECO:0000313" key="3">
    <source>
        <dbReference type="Proteomes" id="UP001066276"/>
    </source>
</evidence>
<organism evidence="2 3">
    <name type="scientific">Pleurodeles waltl</name>
    <name type="common">Iberian ribbed newt</name>
    <dbReference type="NCBI Taxonomy" id="8319"/>
    <lineage>
        <taxon>Eukaryota</taxon>
        <taxon>Metazoa</taxon>
        <taxon>Chordata</taxon>
        <taxon>Craniata</taxon>
        <taxon>Vertebrata</taxon>
        <taxon>Euteleostomi</taxon>
        <taxon>Amphibia</taxon>
        <taxon>Batrachia</taxon>
        <taxon>Caudata</taxon>
        <taxon>Salamandroidea</taxon>
        <taxon>Salamandridae</taxon>
        <taxon>Pleurodelinae</taxon>
        <taxon>Pleurodeles</taxon>
    </lineage>
</organism>
<feature type="compositionally biased region" description="Basic and acidic residues" evidence="1">
    <location>
        <begin position="29"/>
        <end position="54"/>
    </location>
</feature>
<proteinExistence type="predicted"/>
<feature type="region of interest" description="Disordered" evidence="1">
    <location>
        <begin position="27"/>
        <end position="70"/>
    </location>
</feature>
<dbReference type="AlphaFoldDB" id="A0AAV7SHB9"/>
<reference evidence="2" key="1">
    <citation type="journal article" date="2022" name="bioRxiv">
        <title>Sequencing and chromosome-scale assembly of the giantPleurodeles waltlgenome.</title>
        <authorList>
            <person name="Brown T."/>
            <person name="Elewa A."/>
            <person name="Iarovenko S."/>
            <person name="Subramanian E."/>
            <person name="Araus A.J."/>
            <person name="Petzold A."/>
            <person name="Susuki M."/>
            <person name="Suzuki K.-i.T."/>
            <person name="Hayashi T."/>
            <person name="Toyoda A."/>
            <person name="Oliveira C."/>
            <person name="Osipova E."/>
            <person name="Leigh N.D."/>
            <person name="Simon A."/>
            <person name="Yun M.H."/>
        </authorList>
    </citation>
    <scope>NUCLEOTIDE SEQUENCE</scope>
    <source>
        <strain evidence="2">20211129_DDA</strain>
        <tissue evidence="2">Liver</tissue>
    </source>
</reference>
<evidence type="ECO:0000256" key="1">
    <source>
        <dbReference type="SAM" id="MobiDB-lite"/>
    </source>
</evidence>
<keyword evidence="3" id="KW-1185">Reference proteome</keyword>
<dbReference type="EMBL" id="JANPWB010000008">
    <property type="protein sequence ID" value="KAJ1163473.1"/>
    <property type="molecule type" value="Genomic_DNA"/>
</dbReference>
<sequence>MKEINFPIALHSLINEEGFCPRNPMSVYRNRDKTGGDERKALLSRDLSEREKNRNRNQLTFDEESGKNSDHHLLGGAAFILAATPKMVACVACCKM</sequence>
<evidence type="ECO:0000313" key="2">
    <source>
        <dbReference type="EMBL" id="KAJ1163473.1"/>
    </source>
</evidence>